<evidence type="ECO:0000313" key="1">
    <source>
        <dbReference type="EMBL" id="JAD21929.1"/>
    </source>
</evidence>
<protein>
    <submittedName>
        <fullName evidence="1">Uncharacterized protein</fullName>
    </submittedName>
</protein>
<organism evidence="1">
    <name type="scientific">Arundo donax</name>
    <name type="common">Giant reed</name>
    <name type="synonym">Donax arundinaceus</name>
    <dbReference type="NCBI Taxonomy" id="35708"/>
    <lineage>
        <taxon>Eukaryota</taxon>
        <taxon>Viridiplantae</taxon>
        <taxon>Streptophyta</taxon>
        <taxon>Embryophyta</taxon>
        <taxon>Tracheophyta</taxon>
        <taxon>Spermatophyta</taxon>
        <taxon>Magnoliopsida</taxon>
        <taxon>Liliopsida</taxon>
        <taxon>Poales</taxon>
        <taxon>Poaceae</taxon>
        <taxon>PACMAD clade</taxon>
        <taxon>Arundinoideae</taxon>
        <taxon>Arundineae</taxon>
        <taxon>Arundo</taxon>
    </lineage>
</organism>
<proteinExistence type="predicted"/>
<sequence>MILMEHVPTDSYLVVQSVEENNSYITKSCDQGTLYLPEYIHMDPRTVNLVRKYVENL</sequence>
<reference evidence="1" key="2">
    <citation type="journal article" date="2015" name="Data Brief">
        <title>Shoot transcriptome of the giant reed, Arundo donax.</title>
        <authorList>
            <person name="Barrero R.A."/>
            <person name="Guerrero F.D."/>
            <person name="Moolhuijzen P."/>
            <person name="Goolsby J.A."/>
            <person name="Tidwell J."/>
            <person name="Bellgard S.E."/>
            <person name="Bellgard M.I."/>
        </authorList>
    </citation>
    <scope>NUCLEOTIDE SEQUENCE</scope>
    <source>
        <tissue evidence="1">Shoot tissue taken approximately 20 cm above the soil surface</tissue>
    </source>
</reference>
<dbReference type="EMBL" id="GBRH01275966">
    <property type="protein sequence ID" value="JAD21929.1"/>
    <property type="molecule type" value="Transcribed_RNA"/>
</dbReference>
<dbReference type="AlphaFoldDB" id="A0A0A8Y757"/>
<accession>A0A0A8Y757</accession>
<name>A0A0A8Y757_ARUDO</name>
<reference evidence="1" key="1">
    <citation type="submission" date="2014-09" db="EMBL/GenBank/DDBJ databases">
        <authorList>
            <person name="Magalhaes I.L.F."/>
            <person name="Oliveira U."/>
            <person name="Santos F.R."/>
            <person name="Vidigal T.H.D.A."/>
            <person name="Brescovit A.D."/>
            <person name="Santos A.J."/>
        </authorList>
    </citation>
    <scope>NUCLEOTIDE SEQUENCE</scope>
    <source>
        <tissue evidence="1">Shoot tissue taken approximately 20 cm above the soil surface</tissue>
    </source>
</reference>